<reference evidence="1" key="1">
    <citation type="submission" date="2020-03" db="EMBL/GenBank/DDBJ databases">
        <title>A mixture of massive structural variations and highly conserved coding sequences in Ustilaginoidea virens genome.</title>
        <authorList>
            <person name="Zhang K."/>
            <person name="Zhao Z."/>
            <person name="Zhang Z."/>
            <person name="Li Y."/>
            <person name="Hsiang T."/>
            <person name="Sun W."/>
        </authorList>
    </citation>
    <scope>NUCLEOTIDE SEQUENCE</scope>
    <source>
        <strain evidence="1">UV-8b</strain>
    </source>
</reference>
<keyword evidence="2" id="KW-1185">Reference proteome</keyword>
<dbReference type="KEGG" id="uvi:66064471"/>
<name>A0A8E5HQ61_USTVR</name>
<dbReference type="AlphaFoldDB" id="A0A8E5HQ61"/>
<proteinExistence type="predicted"/>
<evidence type="ECO:0000313" key="2">
    <source>
        <dbReference type="Proteomes" id="UP000027002"/>
    </source>
</evidence>
<dbReference type="RefSeq" id="XP_042997125.1">
    <property type="nucleotide sequence ID" value="XM_043141191.1"/>
</dbReference>
<organism evidence="1 2">
    <name type="scientific">Ustilaginoidea virens</name>
    <name type="common">Rice false smut fungus</name>
    <name type="synonym">Villosiclava virens</name>
    <dbReference type="NCBI Taxonomy" id="1159556"/>
    <lineage>
        <taxon>Eukaryota</taxon>
        <taxon>Fungi</taxon>
        <taxon>Dikarya</taxon>
        <taxon>Ascomycota</taxon>
        <taxon>Pezizomycotina</taxon>
        <taxon>Sordariomycetes</taxon>
        <taxon>Hypocreomycetidae</taxon>
        <taxon>Hypocreales</taxon>
        <taxon>Clavicipitaceae</taxon>
        <taxon>Ustilaginoidea</taxon>
    </lineage>
</organism>
<evidence type="ECO:0000313" key="1">
    <source>
        <dbReference type="EMBL" id="QUC19452.1"/>
    </source>
</evidence>
<accession>A0A8E5HQ61</accession>
<gene>
    <name evidence="1" type="ORF">UV8b_03693</name>
</gene>
<dbReference type="GeneID" id="66064471"/>
<dbReference type="Proteomes" id="UP000027002">
    <property type="component" value="Chromosome 3"/>
</dbReference>
<sequence>MADQAISSGSSDFKWEYANIQLCRDEVLEGAEEEARERTVTAGRSVSKGFLRL</sequence>
<dbReference type="EMBL" id="CP072755">
    <property type="protein sequence ID" value="QUC19452.1"/>
    <property type="molecule type" value="Genomic_DNA"/>
</dbReference>
<protein>
    <submittedName>
        <fullName evidence="1">Uncharacterized protein</fullName>
    </submittedName>
</protein>